<dbReference type="Proteomes" id="UP000316416">
    <property type="component" value="Chromosome"/>
</dbReference>
<accession>A0ABX6V3D9</accession>
<reference evidence="1" key="1">
    <citation type="submission" date="2021-07" db="EMBL/GenBank/DDBJ databases">
        <title>Shewanella sp. YLB-07 whole genome sequence.</title>
        <authorList>
            <person name="Yu L."/>
        </authorList>
    </citation>
    <scope>NUCLEOTIDE SEQUENCE</scope>
    <source>
        <strain evidence="1">YLB-08</strain>
    </source>
</reference>
<sequence>MNHLNITLEMLSKMPALYINEVLKNMRGFQGATVRFGNTGKGIAMNYQITYPNGHIRTIHGKGHKNFEKTDEFNSERISIEFSLKQITSIR</sequence>
<organism evidence="1 2">
    <name type="scientific">Shewanella eurypsychrophilus</name>
    <dbReference type="NCBI Taxonomy" id="2593656"/>
    <lineage>
        <taxon>Bacteria</taxon>
        <taxon>Pseudomonadati</taxon>
        <taxon>Pseudomonadota</taxon>
        <taxon>Gammaproteobacteria</taxon>
        <taxon>Alteromonadales</taxon>
        <taxon>Shewanellaceae</taxon>
        <taxon>Shewanella</taxon>
    </lineage>
</organism>
<dbReference type="EMBL" id="CP045503">
    <property type="protein sequence ID" value="QPG56872.1"/>
    <property type="molecule type" value="Genomic_DNA"/>
</dbReference>
<protein>
    <submittedName>
        <fullName evidence="1">Uncharacterized protein</fullName>
    </submittedName>
</protein>
<keyword evidence="2" id="KW-1185">Reference proteome</keyword>
<name>A0ABX6V3D9_9GAMM</name>
<gene>
    <name evidence="1" type="ORF">FM038_005075</name>
</gene>
<evidence type="ECO:0000313" key="2">
    <source>
        <dbReference type="Proteomes" id="UP000316416"/>
    </source>
</evidence>
<proteinExistence type="predicted"/>
<dbReference type="RefSeq" id="WP_142872246.1">
    <property type="nucleotide sequence ID" value="NZ_CP045503.2"/>
</dbReference>
<evidence type="ECO:0000313" key="1">
    <source>
        <dbReference type="EMBL" id="QPG56872.1"/>
    </source>
</evidence>